<dbReference type="Proteomes" id="UP000006718">
    <property type="component" value="Chromosome 19"/>
</dbReference>
<feature type="compositionally biased region" description="Low complexity" evidence="8">
    <location>
        <begin position="560"/>
        <end position="581"/>
    </location>
</feature>
<reference evidence="10" key="2">
    <citation type="submission" date="2019-01" db="EMBL/GenBank/DDBJ databases">
        <authorList>
            <person name="Graves T."/>
            <person name="Eichler E.E."/>
            <person name="Wilson R.K."/>
        </authorList>
    </citation>
    <scope>NUCLEOTIDE SEQUENCE [LARGE SCALE GENOMIC DNA]</scope>
    <source>
        <strain evidence="10">17573</strain>
    </source>
</reference>
<dbReference type="InterPro" id="IPR036390">
    <property type="entry name" value="WH_DNA-bd_sf"/>
</dbReference>
<evidence type="ECO:0000256" key="8">
    <source>
        <dbReference type="SAM" id="MobiDB-lite"/>
    </source>
</evidence>
<dbReference type="Pfam" id="PF00178">
    <property type="entry name" value="Ets"/>
    <property type="match status" value="1"/>
</dbReference>
<keyword evidence="3" id="KW-0805">Transcription regulation</keyword>
<accession>A0A5F8AV62</accession>
<dbReference type="PANTHER" id="PTHR11849:SF165">
    <property type="entry name" value="ETS DOMAIN-CONTAINING TRANSCRIPTION FACTOR ERF-LIKE"/>
    <property type="match status" value="1"/>
</dbReference>
<evidence type="ECO:0000256" key="4">
    <source>
        <dbReference type="ARBA" id="ARBA00023125"/>
    </source>
</evidence>
<reference evidence="11" key="1">
    <citation type="journal article" date="2007" name="Science">
        <title>Evolutionary and biomedical insights from the rhesus macaque genome.</title>
        <authorList>
            <person name="Gibbs R.A."/>
            <person name="Rogers J."/>
            <person name="Katze M.G."/>
            <person name="Bumgarner R."/>
            <person name="Weinstock G.M."/>
            <person name="Mardis E.R."/>
            <person name="Remington K.A."/>
            <person name="Strausberg R.L."/>
            <person name="Venter J.C."/>
            <person name="Wilson R.K."/>
            <person name="Batzer M.A."/>
            <person name="Bustamante C.D."/>
            <person name="Eichler E.E."/>
            <person name="Hahn M.W."/>
            <person name="Hardison R.C."/>
            <person name="Makova K.D."/>
            <person name="Miller W."/>
            <person name="Milosavljevic A."/>
            <person name="Palermo R.E."/>
            <person name="Siepel A."/>
            <person name="Sikela J.M."/>
            <person name="Attaway T."/>
            <person name="Bell S."/>
            <person name="Bernard K.E."/>
            <person name="Buhay C.J."/>
            <person name="Chandrabose M.N."/>
            <person name="Dao M."/>
            <person name="Davis C."/>
            <person name="Delehaunty K.D."/>
            <person name="Ding Y."/>
            <person name="Dinh H.H."/>
            <person name="Dugan-Rocha S."/>
            <person name="Fulton L.A."/>
            <person name="Gabisi R.A."/>
            <person name="Garner T.T."/>
            <person name="Godfrey J."/>
            <person name="Hawes A.C."/>
            <person name="Hernandez J."/>
            <person name="Hines S."/>
            <person name="Holder M."/>
            <person name="Hume J."/>
            <person name="Jhangiani S.N."/>
            <person name="Joshi V."/>
            <person name="Khan Z.M."/>
            <person name="Kirkness E.F."/>
            <person name="Cree A."/>
            <person name="Fowler R.G."/>
            <person name="Lee S."/>
            <person name="Lewis L.R."/>
            <person name="Li Z."/>
            <person name="Liu Y.-S."/>
            <person name="Moore S.M."/>
            <person name="Muzny D."/>
            <person name="Nazareth L.V."/>
            <person name="Ngo D.N."/>
            <person name="Okwuonu G.O."/>
            <person name="Pai G."/>
            <person name="Parker D."/>
            <person name="Paul H.A."/>
            <person name="Pfannkoch C."/>
            <person name="Pohl C.S."/>
            <person name="Rogers Y.-H.C."/>
            <person name="Ruiz S.J."/>
            <person name="Sabo A."/>
            <person name="Santibanez J."/>
            <person name="Schneider B.W."/>
            <person name="Smith S.M."/>
            <person name="Sodergren E."/>
            <person name="Svatek A.F."/>
            <person name="Utterback T.R."/>
            <person name="Vattathil S."/>
            <person name="Warren W."/>
            <person name="White C.S."/>
            <person name="Chinwalla A.T."/>
            <person name="Feng Y."/>
            <person name="Halpern A.L."/>
            <person name="Hillier L.W."/>
            <person name="Huang X."/>
            <person name="Minx P."/>
            <person name="Nelson J.O."/>
            <person name="Pepin K.H."/>
            <person name="Qin X."/>
            <person name="Sutton G.G."/>
            <person name="Venter E."/>
            <person name="Walenz B.P."/>
            <person name="Wallis J.W."/>
            <person name="Worley K.C."/>
            <person name="Yang S.-P."/>
            <person name="Jones S.M."/>
            <person name="Marra M.A."/>
            <person name="Rocchi M."/>
            <person name="Schein J.E."/>
            <person name="Baertsch R."/>
            <person name="Clarke L."/>
            <person name="Csuros M."/>
            <person name="Glasscock J."/>
            <person name="Harris R.A."/>
            <person name="Havlak P."/>
            <person name="Jackson A.R."/>
            <person name="Jiang H."/>
            <person name="Liu Y."/>
            <person name="Messina D.N."/>
            <person name="Shen Y."/>
            <person name="Song H.X.-Z."/>
            <person name="Wylie T."/>
            <person name="Zhang L."/>
            <person name="Birney E."/>
            <person name="Han K."/>
            <person name="Konkel M.K."/>
            <person name="Lee J."/>
            <person name="Smit A.F.A."/>
            <person name="Ullmer B."/>
            <person name="Wang H."/>
            <person name="Xing J."/>
            <person name="Burhans R."/>
            <person name="Cheng Z."/>
            <person name="Karro J.E."/>
            <person name="Ma J."/>
            <person name="Raney B."/>
            <person name="She X."/>
            <person name="Cox M.J."/>
            <person name="Demuth J.P."/>
            <person name="Dumas L.J."/>
            <person name="Han S.-G."/>
            <person name="Hopkins J."/>
            <person name="Karimpour-Fard A."/>
            <person name="Kim Y.H."/>
            <person name="Pollack J.R."/>
            <person name="Vinar T."/>
            <person name="Addo-Quaye C."/>
            <person name="Degenhardt J."/>
            <person name="Denby A."/>
            <person name="Hubisz M.J."/>
            <person name="Indap A."/>
            <person name="Kosiol C."/>
            <person name="Lahn B.T."/>
            <person name="Lawson H.A."/>
            <person name="Marklein A."/>
            <person name="Nielsen R."/>
            <person name="Vallender E.J."/>
            <person name="Clark A.G."/>
            <person name="Ferguson B."/>
            <person name="Hernandez R.D."/>
            <person name="Hirani K."/>
            <person name="Kehrer-Sawatzki H."/>
            <person name="Kolb J."/>
            <person name="Patil S."/>
            <person name="Pu L.-L."/>
            <person name="Ren Y."/>
            <person name="Smith D.G."/>
            <person name="Wheeler D.A."/>
            <person name="Schenck I."/>
            <person name="Ball E.V."/>
            <person name="Chen R."/>
            <person name="Cooper D.N."/>
            <person name="Giardine B."/>
            <person name="Hsu F."/>
            <person name="Kent W.J."/>
            <person name="Lesk A."/>
            <person name="Nelson D.L."/>
            <person name="O'brien W.E."/>
            <person name="Pruefer K."/>
            <person name="Stenson P.D."/>
            <person name="Wallace J.C."/>
            <person name="Ke H."/>
            <person name="Liu X.-M."/>
            <person name="Wang P."/>
            <person name="Xiang A.P."/>
            <person name="Yang F."/>
            <person name="Barber G.P."/>
            <person name="Haussler D."/>
            <person name="Karolchik D."/>
            <person name="Kern A.D."/>
            <person name="Kuhn R.M."/>
            <person name="Smith K.E."/>
            <person name="Zwieg A.S."/>
        </authorList>
    </citation>
    <scope>NUCLEOTIDE SEQUENCE [LARGE SCALE GENOMIC DNA]</scope>
    <source>
        <strain evidence="11">17573</strain>
    </source>
</reference>
<reference evidence="10" key="4">
    <citation type="submission" date="2025-09" db="UniProtKB">
        <authorList>
            <consortium name="Ensembl"/>
        </authorList>
    </citation>
    <scope>IDENTIFICATION</scope>
    <source>
        <strain evidence="10">17573</strain>
    </source>
</reference>
<feature type="domain" description="ETS" evidence="9">
    <location>
        <begin position="331"/>
        <end position="411"/>
    </location>
</feature>
<dbReference type="SMART" id="SM00413">
    <property type="entry name" value="ETS"/>
    <property type="match status" value="1"/>
</dbReference>
<evidence type="ECO:0000256" key="6">
    <source>
        <dbReference type="ARBA" id="ARBA00023242"/>
    </source>
</evidence>
<dbReference type="InParanoid" id="A0A5F8AV62"/>
<evidence type="ECO:0000256" key="2">
    <source>
        <dbReference type="ARBA" id="ARBA00005562"/>
    </source>
</evidence>
<feature type="compositionally biased region" description="Basic and acidic residues" evidence="8">
    <location>
        <begin position="49"/>
        <end position="61"/>
    </location>
</feature>
<feature type="compositionally biased region" description="Polar residues" evidence="8">
    <location>
        <begin position="550"/>
        <end position="559"/>
    </location>
</feature>
<dbReference type="PROSITE" id="PS00346">
    <property type="entry name" value="ETS_DOMAIN_2"/>
    <property type="match status" value="1"/>
</dbReference>
<dbReference type="FunFam" id="1.10.10.10:FF:000059">
    <property type="entry name" value="ETS translocation variant 3"/>
    <property type="match status" value="1"/>
</dbReference>
<evidence type="ECO:0000256" key="5">
    <source>
        <dbReference type="ARBA" id="ARBA00023163"/>
    </source>
</evidence>
<dbReference type="VEuPathDB" id="HostDB:ENSMMUG00000022309"/>
<dbReference type="Gene3D" id="1.10.10.10">
    <property type="entry name" value="Winged helix-like DNA-binding domain superfamily/Winged helix DNA-binding domain"/>
    <property type="match status" value="1"/>
</dbReference>
<feature type="region of interest" description="Disordered" evidence="8">
    <location>
        <begin position="138"/>
        <end position="201"/>
    </location>
</feature>
<dbReference type="SMR" id="A0A5F8AV62"/>
<keyword evidence="5" id="KW-0804">Transcription</keyword>
<feature type="compositionally biased region" description="Low complexity" evidence="8">
    <location>
        <begin position="183"/>
        <end position="201"/>
    </location>
</feature>
<reference evidence="10" key="3">
    <citation type="submission" date="2025-08" db="UniProtKB">
        <authorList>
            <consortium name="Ensembl"/>
        </authorList>
    </citation>
    <scope>IDENTIFICATION</scope>
    <source>
        <strain evidence="10">17573</strain>
    </source>
</reference>
<name>A0A5F8AV62_MACMU</name>
<dbReference type="GO" id="GO:0003700">
    <property type="term" value="F:DNA-binding transcription factor activity"/>
    <property type="evidence" value="ECO:0007669"/>
    <property type="project" value="InterPro"/>
</dbReference>
<keyword evidence="11" id="KW-1185">Reference proteome</keyword>
<feature type="compositionally biased region" description="Pro residues" evidence="8">
    <location>
        <begin position="70"/>
        <end position="79"/>
    </location>
</feature>
<evidence type="ECO:0000256" key="3">
    <source>
        <dbReference type="ARBA" id="ARBA00023015"/>
    </source>
</evidence>
<dbReference type="GO" id="GO:0043565">
    <property type="term" value="F:sequence-specific DNA binding"/>
    <property type="evidence" value="ECO:0007669"/>
    <property type="project" value="InterPro"/>
</dbReference>
<feature type="region of interest" description="Disordered" evidence="8">
    <location>
        <begin position="550"/>
        <end position="581"/>
    </location>
</feature>
<organism evidence="10 11">
    <name type="scientific">Macaca mulatta</name>
    <name type="common">Rhesus macaque</name>
    <dbReference type="NCBI Taxonomy" id="9544"/>
    <lineage>
        <taxon>Eukaryota</taxon>
        <taxon>Metazoa</taxon>
        <taxon>Chordata</taxon>
        <taxon>Craniata</taxon>
        <taxon>Vertebrata</taxon>
        <taxon>Euteleostomi</taxon>
        <taxon>Mammalia</taxon>
        <taxon>Eutheria</taxon>
        <taxon>Euarchontoglires</taxon>
        <taxon>Primates</taxon>
        <taxon>Haplorrhini</taxon>
        <taxon>Catarrhini</taxon>
        <taxon>Cercopithecidae</taxon>
        <taxon>Cercopithecinae</taxon>
        <taxon>Macaca</taxon>
    </lineage>
</organism>
<evidence type="ECO:0000256" key="7">
    <source>
        <dbReference type="RuleBase" id="RU004019"/>
    </source>
</evidence>
<evidence type="ECO:0000256" key="1">
    <source>
        <dbReference type="ARBA" id="ARBA00004123"/>
    </source>
</evidence>
<dbReference type="InterPro" id="IPR036388">
    <property type="entry name" value="WH-like_DNA-bd_sf"/>
</dbReference>
<evidence type="ECO:0000259" key="9">
    <source>
        <dbReference type="PROSITE" id="PS50061"/>
    </source>
</evidence>
<dbReference type="PANTHER" id="PTHR11849">
    <property type="entry name" value="ETS"/>
    <property type="match status" value="1"/>
</dbReference>
<evidence type="ECO:0000313" key="11">
    <source>
        <dbReference type="Proteomes" id="UP000006718"/>
    </source>
</evidence>
<dbReference type="InterPro" id="IPR046328">
    <property type="entry name" value="ETS_fam"/>
</dbReference>
<gene>
    <name evidence="10" type="primary">ERFL</name>
</gene>
<dbReference type="GO" id="GO:0006357">
    <property type="term" value="P:regulation of transcription by RNA polymerase II"/>
    <property type="evidence" value="ECO:0007669"/>
    <property type="project" value="InterPro"/>
</dbReference>
<comment type="subcellular location">
    <subcellularLocation>
        <location evidence="1 7">Nucleus</location>
    </subcellularLocation>
</comment>
<feature type="region of interest" description="Disordered" evidence="8">
    <location>
        <begin position="38"/>
        <end position="81"/>
    </location>
</feature>
<dbReference type="GeneTree" id="ENSGT00940000157292"/>
<evidence type="ECO:0000313" key="10">
    <source>
        <dbReference type="Ensembl" id="ENSMMUP00000081098.1"/>
    </source>
</evidence>
<keyword evidence="4 7" id="KW-0238">DNA-binding</keyword>
<sequence length="581" mass="62979">MSLCPCVSYPGCLCAGPCSRPGPGLRVQQRSWPHRPHLHLAPVRLSARPPREERGGGEGKGRGGGLSTSPPTPAPPPLPQSRDRTLFRVAIRHLFSNLISSELYFPSLRKIIFHRSRPRPLPRAAAAASIYLRAEPGRAAARAGGARRAEEEWREEEEEDEEQEEEEDEEKAQEAGPPRAPSRPGCPRRAPTRARCAALPPGAPSSALRVSALFARLSRCLSPSLHVPVSARLPVSVSLAVSPSLSLSSPGVSETTSPRPLGLCLPGALGISPYPALRPGAPSPGRRGGHGCGIRTLNTSPWTGADAQSPERFAFPDWAYKPESSPGSRQIQLWHFILELLQKEEYQGVIAWQGDYGEFVIKDPDEVARLWGIRKCKPHMNYDKLSRALRYYYNKRILHKTKGKRFTYKFNFSKVVLVNYPLLDMAAAATGSPLLLTPSPFGGAPGPDAPPLTPEVSLGIGVLELRHLVPTLGRGQSEQGGFPHSLSRPCKPCSLPHAWESQGPGRPCSPPRQINCVWTALSRSWALVPPAIPSPLACWVLMAAPSLSTPGTLTRTSRAPSPSCLPLSTPRTSTPTLWPVP</sequence>
<dbReference type="Ensembl" id="ENSMMUT00000079519.1">
    <property type="protein sequence ID" value="ENSMMUP00000081098.1"/>
    <property type="gene ID" value="ENSMMUG00000022309.4"/>
</dbReference>
<dbReference type="AlphaFoldDB" id="A0A5F8AV62"/>
<comment type="similarity">
    <text evidence="2 7">Belongs to the ETS family.</text>
</comment>
<dbReference type="STRING" id="9544.ENSMMUP00000081098"/>
<dbReference type="SUPFAM" id="SSF46785">
    <property type="entry name" value="Winged helix' DNA-binding domain"/>
    <property type="match status" value="1"/>
</dbReference>
<dbReference type="PROSITE" id="PS00345">
    <property type="entry name" value="ETS_DOMAIN_1"/>
    <property type="match status" value="1"/>
</dbReference>
<dbReference type="GO" id="GO:0005634">
    <property type="term" value="C:nucleus"/>
    <property type="evidence" value="ECO:0007669"/>
    <property type="project" value="UniProtKB-SubCell"/>
</dbReference>
<proteinExistence type="inferred from homology"/>
<dbReference type="InterPro" id="IPR000418">
    <property type="entry name" value="Ets_dom"/>
</dbReference>
<protein>
    <submittedName>
        <fullName evidence="10">ETS repressor factor like</fullName>
    </submittedName>
</protein>
<keyword evidence="6 7" id="KW-0539">Nucleus</keyword>
<dbReference type="PROSITE" id="PS50061">
    <property type="entry name" value="ETS_DOMAIN_3"/>
    <property type="match status" value="1"/>
</dbReference>
<dbReference type="ExpressionAtlas" id="A0A5F8AV62">
    <property type="expression patterns" value="baseline"/>
</dbReference>
<dbReference type="PRINTS" id="PR00454">
    <property type="entry name" value="ETSDOMAIN"/>
</dbReference>
<dbReference type="Bgee" id="ENSMMUG00000022309">
    <property type="expression patterns" value="Expressed in fibroblast and 8 other cell types or tissues"/>
</dbReference>
<feature type="compositionally biased region" description="Acidic residues" evidence="8">
    <location>
        <begin position="152"/>
        <end position="171"/>
    </location>
</feature>